<name>A0A1F6FN97_9BACT</name>
<evidence type="ECO:0000313" key="2">
    <source>
        <dbReference type="Proteomes" id="UP000177968"/>
    </source>
</evidence>
<organism evidence="1 2">
    <name type="scientific">Candidatus Kaiserbacteria bacterium RIFCSPLOWO2_12_FULL_50_28</name>
    <dbReference type="NCBI Taxonomy" id="1798527"/>
    <lineage>
        <taxon>Bacteria</taxon>
        <taxon>Candidatus Kaiseribacteriota</taxon>
    </lineage>
</organism>
<gene>
    <name evidence="1" type="ORF">A3H15_01515</name>
</gene>
<sequence>MREGDFVPDKRARKSLVLEPKKNSGMSRRGFLEILGGSGAFAAGSMIPKSIIKDLTDVLVYKEEPIKAAVYNLEKQETLDNVIVAVQRNLRNPAVLEALEGRGKDFLSVILGAVEIPILPEHLEGTSYDVSELLRRYPIQVEVSRGTTTSFGNGIFWQDPNTQLTAEHVISGNLSSDTELPAGVDVSTYRVDPFLSASSEQIVKDDPNLTNDDIHGQLVSIVGFDPDTTSDKNGYKTYPGIAIKITPGLARFLVEHSGPLVKKRPLMEKYQNSFMLVLPPGEAKQNVSVVSTGRGKSTAILEPIRRAAGMSGSPMFVHLKGRYVFGGIFWSTFSFGNFSSYRNMDIGFVHGIDDVRRALK</sequence>
<dbReference type="AlphaFoldDB" id="A0A1F6FN97"/>
<dbReference type="Proteomes" id="UP000177968">
    <property type="component" value="Unassembled WGS sequence"/>
</dbReference>
<dbReference type="EMBL" id="MFMO01000030">
    <property type="protein sequence ID" value="OGG87335.1"/>
    <property type="molecule type" value="Genomic_DNA"/>
</dbReference>
<evidence type="ECO:0000313" key="1">
    <source>
        <dbReference type="EMBL" id="OGG87335.1"/>
    </source>
</evidence>
<proteinExistence type="predicted"/>
<evidence type="ECO:0008006" key="3">
    <source>
        <dbReference type="Google" id="ProtNLM"/>
    </source>
</evidence>
<reference evidence="1 2" key="1">
    <citation type="journal article" date="2016" name="Nat. Commun.">
        <title>Thousands of microbial genomes shed light on interconnected biogeochemical processes in an aquifer system.</title>
        <authorList>
            <person name="Anantharaman K."/>
            <person name="Brown C.T."/>
            <person name="Hug L.A."/>
            <person name="Sharon I."/>
            <person name="Castelle C.J."/>
            <person name="Probst A.J."/>
            <person name="Thomas B.C."/>
            <person name="Singh A."/>
            <person name="Wilkins M.J."/>
            <person name="Karaoz U."/>
            <person name="Brodie E.L."/>
            <person name="Williams K.H."/>
            <person name="Hubbard S.S."/>
            <person name="Banfield J.F."/>
        </authorList>
    </citation>
    <scope>NUCLEOTIDE SEQUENCE [LARGE SCALE GENOMIC DNA]</scope>
</reference>
<accession>A0A1F6FN97</accession>
<comment type="caution">
    <text evidence="1">The sequence shown here is derived from an EMBL/GenBank/DDBJ whole genome shotgun (WGS) entry which is preliminary data.</text>
</comment>
<protein>
    <recommendedName>
        <fullName evidence="3">Serine protease</fullName>
    </recommendedName>
</protein>